<proteinExistence type="predicted"/>
<keyword evidence="3" id="KW-1185">Reference proteome</keyword>
<evidence type="ECO:0000313" key="3">
    <source>
        <dbReference type="Proteomes" id="UP000231658"/>
    </source>
</evidence>
<organism evidence="2 3">
    <name type="scientific">Candidatus Terasakiella magnetica</name>
    <dbReference type="NCBI Taxonomy" id="1867952"/>
    <lineage>
        <taxon>Bacteria</taxon>
        <taxon>Pseudomonadati</taxon>
        <taxon>Pseudomonadota</taxon>
        <taxon>Alphaproteobacteria</taxon>
        <taxon>Rhodospirillales</taxon>
        <taxon>Terasakiellaceae</taxon>
        <taxon>Terasakiella</taxon>
    </lineage>
</organism>
<dbReference type="Proteomes" id="UP000231658">
    <property type="component" value="Unassembled WGS sequence"/>
</dbReference>
<dbReference type="OrthoDB" id="8448599at2"/>
<dbReference type="EMBL" id="FLYE01000012">
    <property type="protein sequence ID" value="SCA56407.1"/>
    <property type="molecule type" value="Genomic_DNA"/>
</dbReference>
<feature type="region of interest" description="Disordered" evidence="1">
    <location>
        <begin position="39"/>
        <end position="159"/>
    </location>
</feature>
<gene>
    <name evidence="2" type="ORF">MTBPR1_20255</name>
</gene>
<feature type="compositionally biased region" description="Low complexity" evidence="1">
    <location>
        <begin position="106"/>
        <end position="118"/>
    </location>
</feature>
<name>A0A1C3RGH7_9PROT</name>
<accession>A0A1C3RGH7</accession>
<feature type="compositionally biased region" description="Basic and acidic residues" evidence="1">
    <location>
        <begin position="39"/>
        <end position="56"/>
    </location>
</feature>
<sequence length="281" mass="30863">MSSTFRPEDWVYVADSMGRIGQGYYKNRQNSNQTISIAEFERNRAQTSPKPKENKEQIINNKPVQSINPQGQSRLTASGQNNVQLTPWDNPLVGEETTKPEPKTPTPVTAAKVATATQSKKKAQEEEEKKRKQQQEADAGGAADGDNGGQGIGAGSGGGGGAGGAKVVCTELFRQGLMSKKHYQACHLYASRHLSAQFMKGYHFWAVAYVKVMRRSPLASRLILPFAVARAKEVTYRLDWAHKGSLMGKLICGLHDRACSLLGYLVDNVEYQQLYENAKTA</sequence>
<dbReference type="RefSeq" id="WP_069188502.1">
    <property type="nucleotide sequence ID" value="NZ_FLYE01000012.1"/>
</dbReference>
<dbReference type="AlphaFoldDB" id="A0A1C3RGH7"/>
<protein>
    <submittedName>
        <fullName evidence="2">Uncharacterized protein</fullName>
    </submittedName>
</protein>
<evidence type="ECO:0000313" key="2">
    <source>
        <dbReference type="EMBL" id="SCA56407.1"/>
    </source>
</evidence>
<feature type="compositionally biased region" description="Polar residues" evidence="1">
    <location>
        <begin position="57"/>
        <end position="87"/>
    </location>
</feature>
<feature type="compositionally biased region" description="Basic and acidic residues" evidence="1">
    <location>
        <begin position="122"/>
        <end position="135"/>
    </location>
</feature>
<reference evidence="2 3" key="1">
    <citation type="submission" date="2016-07" db="EMBL/GenBank/DDBJ databases">
        <authorList>
            <person name="Lefevre C.T."/>
        </authorList>
    </citation>
    <scope>NUCLEOTIDE SEQUENCE [LARGE SCALE GENOMIC DNA]</scope>
    <source>
        <strain evidence="2">PR1</strain>
    </source>
</reference>
<evidence type="ECO:0000256" key="1">
    <source>
        <dbReference type="SAM" id="MobiDB-lite"/>
    </source>
</evidence>
<feature type="compositionally biased region" description="Gly residues" evidence="1">
    <location>
        <begin position="142"/>
        <end position="159"/>
    </location>
</feature>